<dbReference type="InterPro" id="IPR033391">
    <property type="entry name" value="FBPase_N"/>
</dbReference>
<comment type="pathway">
    <text evidence="2">Carbohydrate biosynthesis; Calvin cycle.</text>
</comment>
<evidence type="ECO:0000256" key="4">
    <source>
        <dbReference type="ARBA" id="ARBA00022490"/>
    </source>
</evidence>
<name>A0ABS9DVJ9_9PROT</name>
<dbReference type="InterPro" id="IPR028343">
    <property type="entry name" value="FBPtase"/>
</dbReference>
<evidence type="ECO:0000313" key="13">
    <source>
        <dbReference type="EMBL" id="MCF3946763.1"/>
    </source>
</evidence>
<dbReference type="EMBL" id="JAKGBZ010000013">
    <property type="protein sequence ID" value="MCF3946763.1"/>
    <property type="molecule type" value="Genomic_DNA"/>
</dbReference>
<keyword evidence="6 9" id="KW-0378">Hydrolase</keyword>
<feature type="binding site" evidence="9">
    <location>
        <begin position="259"/>
        <end position="261"/>
    </location>
    <ligand>
        <name>substrate</name>
    </ligand>
</feature>
<keyword evidence="4 9" id="KW-0963">Cytoplasm</keyword>
<dbReference type="SUPFAM" id="SSF56655">
    <property type="entry name" value="Carbohydrate phosphatase"/>
    <property type="match status" value="1"/>
</dbReference>
<keyword evidence="14" id="KW-1185">Reference proteome</keyword>
<accession>A0ABS9DVJ9</accession>
<keyword evidence="7 9" id="KW-0460">Magnesium</keyword>
<feature type="binding site" evidence="9">
    <location>
        <position position="116"/>
    </location>
    <ligand>
        <name>Mg(2+)</name>
        <dbReference type="ChEBI" id="CHEBI:18420"/>
        <label>2</label>
    </ligand>
</feature>
<feature type="domain" description="Fructose-1-6-bisphosphatase class I N-terminal" evidence="11">
    <location>
        <begin position="28"/>
        <end position="190"/>
    </location>
</feature>
<evidence type="ECO:0000259" key="12">
    <source>
        <dbReference type="Pfam" id="PF18913"/>
    </source>
</evidence>
<feature type="binding site" evidence="9">
    <location>
        <begin position="116"/>
        <end position="119"/>
    </location>
    <ligand>
        <name>substrate</name>
    </ligand>
</feature>
<dbReference type="InterPro" id="IPR000146">
    <property type="entry name" value="FBPase_class-1"/>
</dbReference>
<evidence type="ECO:0000256" key="2">
    <source>
        <dbReference type="ARBA" id="ARBA00005215"/>
    </source>
</evidence>
<dbReference type="Pfam" id="PF18913">
    <property type="entry name" value="FBPase_C"/>
    <property type="match status" value="1"/>
</dbReference>
<comment type="caution">
    <text evidence="9">Lacks conserved residue(s) required for the propagation of feature annotation.</text>
</comment>
<evidence type="ECO:0000256" key="6">
    <source>
        <dbReference type="ARBA" id="ARBA00022801"/>
    </source>
</evidence>
<comment type="caution">
    <text evidence="13">The sequence shown here is derived from an EMBL/GenBank/DDBJ whole genome shotgun (WGS) entry which is preliminary data.</text>
</comment>
<dbReference type="Pfam" id="PF00316">
    <property type="entry name" value="FBPase"/>
    <property type="match status" value="1"/>
</dbReference>
<comment type="subunit">
    <text evidence="9">Homotetramer.</text>
</comment>
<dbReference type="PANTHER" id="PTHR11556">
    <property type="entry name" value="FRUCTOSE-1,6-BISPHOSPHATASE-RELATED"/>
    <property type="match status" value="1"/>
</dbReference>
<feature type="binding site" evidence="9">
    <location>
        <position position="113"/>
    </location>
    <ligand>
        <name>Mg(2+)</name>
        <dbReference type="ChEBI" id="CHEBI:18420"/>
        <label>1</label>
    </ligand>
</feature>
<dbReference type="NCBIfam" id="NF006779">
    <property type="entry name" value="PRK09293.1-3"/>
    <property type="match status" value="1"/>
</dbReference>
<dbReference type="NCBIfam" id="NF006780">
    <property type="entry name" value="PRK09293.1-4"/>
    <property type="match status" value="1"/>
</dbReference>
<evidence type="ECO:0000256" key="8">
    <source>
        <dbReference type="ARBA" id="ARBA00023277"/>
    </source>
</evidence>
<dbReference type="RefSeq" id="WP_235703999.1">
    <property type="nucleotide sequence ID" value="NZ_JAKGBZ010000013.1"/>
</dbReference>
<evidence type="ECO:0000256" key="1">
    <source>
        <dbReference type="ARBA" id="ARBA00001273"/>
    </source>
</evidence>
<feature type="binding site" evidence="9">
    <location>
        <position position="115"/>
    </location>
    <ligand>
        <name>Mg(2+)</name>
        <dbReference type="ChEBI" id="CHEBI:18420"/>
        <label>1</label>
    </ligand>
</feature>
<feature type="binding site" evidence="9">
    <location>
        <position position="113"/>
    </location>
    <ligand>
        <name>Mg(2+)</name>
        <dbReference type="ChEBI" id="CHEBI:18420"/>
        <label>2</label>
    </ligand>
</feature>
<dbReference type="PIRSF" id="PIRSF000904">
    <property type="entry name" value="FBPtase_SBPase"/>
    <property type="match status" value="1"/>
</dbReference>
<dbReference type="Gene3D" id="3.40.190.80">
    <property type="match status" value="1"/>
</dbReference>
<dbReference type="Gene3D" id="3.30.540.10">
    <property type="entry name" value="Fructose-1,6-Bisphosphatase, subunit A, domain 1"/>
    <property type="match status" value="1"/>
</dbReference>
<dbReference type="Proteomes" id="UP001521209">
    <property type="component" value="Unassembled WGS sequence"/>
</dbReference>
<evidence type="ECO:0000313" key="14">
    <source>
        <dbReference type="Proteomes" id="UP001521209"/>
    </source>
</evidence>
<dbReference type="HAMAP" id="MF_01855">
    <property type="entry name" value="FBPase_class1"/>
    <property type="match status" value="1"/>
</dbReference>
<organism evidence="13 14">
    <name type="scientific">Acidiphilium iwatense</name>
    <dbReference type="NCBI Taxonomy" id="768198"/>
    <lineage>
        <taxon>Bacteria</taxon>
        <taxon>Pseudomonadati</taxon>
        <taxon>Pseudomonadota</taxon>
        <taxon>Alphaproteobacteria</taxon>
        <taxon>Acetobacterales</taxon>
        <taxon>Acidocellaceae</taxon>
        <taxon>Acidiphilium</taxon>
    </lineage>
</organism>
<keyword evidence="8 9" id="KW-0119">Carbohydrate metabolism</keyword>
<feature type="binding site" evidence="9">
    <location>
        <position position="207"/>
    </location>
    <ligand>
        <name>substrate</name>
    </ligand>
</feature>
<comment type="cofactor">
    <cofactor evidence="9">
        <name>Mg(2+)</name>
        <dbReference type="ChEBI" id="CHEBI:18420"/>
    </cofactor>
    <text evidence="9">Binds 2 magnesium ions per subunit.</text>
</comment>
<sequence length="364" mass="39199">MTHAVRLAQYLDQIVSRHGGHYADVGAVVLAIAEAGRKLARLLARGDLGDLSSPARAEPHIGRDGDVQKAFDVLANAMLHDVLAASPVAVLASEEDDAPVVLDPKAPLAVAIDPLDGSSNIDTNAPIGTIFTILPADPAQGPPERSFLCSGHAQLAAGFLIYGPHTALVLTLGYGTLIFTLDPASGSFVSSGNAVVIPRETREYAINGSNCRHWDRPVQRYIGDCLLGTAGPRGADFNTRWIASMVAEAYRILIRGGIYLYPGDARETYRDGRLRLLYEAFPIAFLIEQAGGAATDGRRHILDLVPEDIHQRIPLVFGAAAEVERIIELFRAPNTDRSPLFGQRGLFRQHTTPQAMRMDSLACP</sequence>
<feature type="binding site" evidence="9">
    <location>
        <position position="279"/>
    </location>
    <ligand>
        <name>Mg(2+)</name>
        <dbReference type="ChEBI" id="CHEBI:18420"/>
        <label>2</label>
    </ligand>
</feature>
<dbReference type="PROSITE" id="PS00124">
    <property type="entry name" value="FBPASE"/>
    <property type="match status" value="1"/>
</dbReference>
<evidence type="ECO:0000256" key="9">
    <source>
        <dbReference type="HAMAP-Rule" id="MF_01855"/>
    </source>
</evidence>
<feature type="binding site" evidence="9">
    <location>
        <position position="94"/>
    </location>
    <ligand>
        <name>Mg(2+)</name>
        <dbReference type="ChEBI" id="CHEBI:18420"/>
        <label>1</label>
    </ligand>
</feature>
<feature type="domain" description="Fructose-1-6-bisphosphatase class 1 C-terminal" evidence="12">
    <location>
        <begin position="197"/>
        <end position="329"/>
    </location>
</feature>
<evidence type="ECO:0000256" key="5">
    <source>
        <dbReference type="ARBA" id="ARBA00022723"/>
    </source>
</evidence>
<dbReference type="PANTHER" id="PTHR11556:SF35">
    <property type="entry name" value="SEDOHEPTULOSE-1,7-BISPHOSPHATASE, CHLOROPLASTIC"/>
    <property type="match status" value="1"/>
</dbReference>
<dbReference type="GO" id="GO:0042132">
    <property type="term" value="F:fructose 1,6-bisphosphate 1-phosphatase activity"/>
    <property type="evidence" value="ECO:0007669"/>
    <property type="project" value="UniProtKB-EC"/>
</dbReference>
<dbReference type="InterPro" id="IPR044015">
    <property type="entry name" value="FBPase_C_dom"/>
</dbReference>
<evidence type="ECO:0000256" key="3">
    <source>
        <dbReference type="ARBA" id="ARBA00010941"/>
    </source>
</evidence>
<evidence type="ECO:0000256" key="7">
    <source>
        <dbReference type="ARBA" id="ARBA00022842"/>
    </source>
</evidence>
<gene>
    <name evidence="9" type="primary">fbp</name>
    <name evidence="13" type="ORF">L2A60_08730</name>
</gene>
<comment type="catalytic activity">
    <reaction evidence="1 9">
        <text>beta-D-fructose 1,6-bisphosphate + H2O = beta-D-fructose 6-phosphate + phosphate</text>
        <dbReference type="Rhea" id="RHEA:11064"/>
        <dbReference type="ChEBI" id="CHEBI:15377"/>
        <dbReference type="ChEBI" id="CHEBI:32966"/>
        <dbReference type="ChEBI" id="CHEBI:43474"/>
        <dbReference type="ChEBI" id="CHEBI:57634"/>
        <dbReference type="EC" id="3.1.3.11"/>
    </reaction>
</comment>
<comment type="subcellular location">
    <subcellularLocation>
        <location evidence="9">Cytoplasm</location>
    </subcellularLocation>
</comment>
<evidence type="ECO:0000256" key="10">
    <source>
        <dbReference type="RuleBase" id="RU000508"/>
    </source>
</evidence>
<comment type="similarity">
    <text evidence="3 9 10">Belongs to the FBPase class 1 family.</text>
</comment>
<dbReference type="InterPro" id="IPR020548">
    <property type="entry name" value="Fructose_bisphosphatase_AS"/>
</dbReference>
<dbReference type="EC" id="3.1.3.11" evidence="9"/>
<dbReference type="CDD" id="cd00354">
    <property type="entry name" value="FBPase"/>
    <property type="match status" value="1"/>
</dbReference>
<evidence type="ECO:0000259" key="11">
    <source>
        <dbReference type="Pfam" id="PF00316"/>
    </source>
</evidence>
<protein>
    <recommendedName>
        <fullName evidence="9">Fructose-1,6-bisphosphatase class 1</fullName>
        <shortName evidence="9">FBPase class 1</shortName>
        <ecNumber evidence="9">3.1.3.11</ecNumber>
    </recommendedName>
    <alternativeName>
        <fullName evidence="9">D-fructose-1,6-bisphosphate 1-phosphohydrolase class 1</fullName>
    </alternativeName>
</protein>
<reference evidence="13 14" key="1">
    <citation type="submission" date="2022-01" db="EMBL/GenBank/DDBJ databases">
        <authorList>
            <person name="Won M."/>
            <person name="Kim S.-J."/>
            <person name="Kwon S.-W."/>
        </authorList>
    </citation>
    <scope>NUCLEOTIDE SEQUENCE [LARGE SCALE GENOMIC DNA]</scope>
    <source>
        <strain evidence="13 14">KCTC 23505</strain>
    </source>
</reference>
<dbReference type="PRINTS" id="PR00115">
    <property type="entry name" value="F16BPHPHTASE"/>
</dbReference>
<proteinExistence type="inferred from homology"/>
<keyword evidence="5 9" id="KW-0479">Metal-binding</keyword>
<dbReference type="PIRSF" id="PIRSF500210">
    <property type="entry name" value="FBPtase"/>
    <property type="match status" value="1"/>
</dbReference>